<reference evidence="1 2" key="1">
    <citation type="journal article" date="2009" name="J. Bacteriol.">
        <title>Draft genome sequence of the extremely acidophilic bacterium Acidithiobacillus caldus ATCC 51756 reveals metabolic versatility in the genus Acidithiobacillus.</title>
        <authorList>
            <person name="Valdes J."/>
            <person name="Quatrini R."/>
            <person name="Hallberg K."/>
            <person name="Dopson M."/>
            <person name="Valenzuela P.D."/>
            <person name="Holmes D.S."/>
        </authorList>
    </citation>
    <scope>NUCLEOTIDE SEQUENCE [LARGE SCALE GENOMIC DNA]</scope>
    <source>
        <strain evidence="2">ATCC 51756 / DSM 8584 / KU</strain>
    </source>
</reference>
<protein>
    <submittedName>
        <fullName evidence="1">Uncharacterized protein</fullName>
    </submittedName>
</protein>
<name>A0A059ZXI7_ACICK</name>
<gene>
    <name evidence="1" type="ORF">Acaty_c2378</name>
</gene>
<accession>A0A059ZXI7</accession>
<dbReference type="EMBL" id="CP005986">
    <property type="protein sequence ID" value="AIA56225.1"/>
    <property type="molecule type" value="Genomic_DNA"/>
</dbReference>
<sequence length="50" mass="5710">MHLPISRYHDGAHASVSSYRCFLNKATSVKTLPRAVNLRRKPWFVRGRAG</sequence>
<dbReference type="HOGENOM" id="CLU_3113443_0_0_6"/>
<proteinExistence type="predicted"/>
<dbReference type="AlphaFoldDB" id="A0A059ZXI7"/>
<evidence type="ECO:0000313" key="2">
    <source>
        <dbReference type="Proteomes" id="UP000005522"/>
    </source>
</evidence>
<organism evidence="1 2">
    <name type="scientific">Acidithiobacillus caldus (strain ATCC 51756 / DSM 8584 / KU)</name>
    <dbReference type="NCBI Taxonomy" id="637389"/>
    <lineage>
        <taxon>Bacteria</taxon>
        <taxon>Pseudomonadati</taxon>
        <taxon>Pseudomonadota</taxon>
        <taxon>Acidithiobacillia</taxon>
        <taxon>Acidithiobacillales</taxon>
        <taxon>Acidithiobacillaceae</taxon>
        <taxon>Acidithiobacillus</taxon>
    </lineage>
</organism>
<dbReference type="KEGG" id="acz:Acaty_c2378"/>
<evidence type="ECO:0000313" key="1">
    <source>
        <dbReference type="EMBL" id="AIA56225.1"/>
    </source>
</evidence>
<dbReference type="Proteomes" id="UP000005522">
    <property type="component" value="Chromosome"/>
</dbReference>